<dbReference type="NCBIfam" id="TIGR03363">
    <property type="entry name" value="VI_chp_8"/>
    <property type="match status" value="1"/>
</dbReference>
<organism evidence="2 3">
    <name type="scientific">Piscinibacter terrae</name>
    <dbReference type="NCBI Taxonomy" id="2496871"/>
    <lineage>
        <taxon>Bacteria</taxon>
        <taxon>Pseudomonadati</taxon>
        <taxon>Pseudomonadota</taxon>
        <taxon>Betaproteobacteria</taxon>
        <taxon>Burkholderiales</taxon>
        <taxon>Sphaerotilaceae</taxon>
        <taxon>Piscinibacter</taxon>
    </lineage>
</organism>
<proteinExistence type="predicted"/>
<gene>
    <name evidence="2" type="primary">tssA</name>
    <name evidence="2" type="ORF">DZC73_11355</name>
</gene>
<keyword evidence="3" id="KW-1185">Reference proteome</keyword>
<dbReference type="OrthoDB" id="9771118at2"/>
<dbReference type="PANTHER" id="PTHR37951:SF1">
    <property type="entry name" value="TYPE VI SECRETION SYSTEM COMPONENT TSSA1"/>
    <property type="match status" value="1"/>
</dbReference>
<protein>
    <submittedName>
        <fullName evidence="2">Type VI secretion system protein TssA</fullName>
    </submittedName>
</protein>
<sequence length="331" mass="34938">MPAADLESLLSPLADDAPCGADLEYDPAFLSLQEAAAGKPEQQYGDTVIAAEAPDWQAVHEQALQLAARTRDLRVATWLARSAAHVEGLPGAVHGLRLVQGLVQRHWEHVHPQLDASDNNDPTARMNALSPLVHPSAGLADLRAASLTGKRGALTVRDIELALSHAEPLPGETVPTEDGVVQGVTDALAQTPGLAEDMQQGLAAVQGLSAVLEQRVNASASPELAPLAKLMQRVADAARLANGQAVEPAGVQQGTAAAPSRGLGAISSREDAIRALDRVAEWIERNEPSNPAPLLIRRSQRLMSKNFIDIIRDLVPDGLNQIEKLAGTSNS</sequence>
<accession>A0A3N7HSY7</accession>
<comment type="caution">
    <text evidence="2">The sequence shown here is derived from an EMBL/GenBank/DDBJ whole genome shotgun (WGS) entry which is preliminary data.</text>
</comment>
<evidence type="ECO:0000313" key="3">
    <source>
        <dbReference type="Proteomes" id="UP000267464"/>
    </source>
</evidence>
<dbReference type="AlphaFoldDB" id="A0A3N7HSY7"/>
<dbReference type="RefSeq" id="WP_124540323.1">
    <property type="nucleotide sequence ID" value="NZ_QUSW01000002.1"/>
</dbReference>
<dbReference type="EMBL" id="QUSW01000002">
    <property type="protein sequence ID" value="RQP25410.1"/>
    <property type="molecule type" value="Genomic_DNA"/>
</dbReference>
<evidence type="ECO:0000313" key="2">
    <source>
        <dbReference type="EMBL" id="RQP25410.1"/>
    </source>
</evidence>
<reference evidence="2 3" key="2">
    <citation type="submission" date="2018-12" db="EMBL/GenBank/DDBJ databases">
        <title>Rhizobacter gummiphilus sp. nov., a rubber-degrading bacterium isolated from the soil of a botanical garden in Japan.</title>
        <authorList>
            <person name="Shunsuke S.S."/>
        </authorList>
    </citation>
    <scope>NUCLEOTIDE SEQUENCE [LARGE SCALE GENOMIC DNA]</scope>
    <source>
        <strain evidence="2 3">S-16</strain>
    </source>
</reference>
<evidence type="ECO:0000259" key="1">
    <source>
        <dbReference type="Pfam" id="PF06812"/>
    </source>
</evidence>
<dbReference type="InterPro" id="IPR010657">
    <property type="entry name" value="ImpA_N"/>
</dbReference>
<name>A0A3N7HSY7_9BURK</name>
<feature type="domain" description="ImpA N-terminal" evidence="1">
    <location>
        <begin position="10"/>
        <end position="133"/>
    </location>
</feature>
<dbReference type="Pfam" id="PF06812">
    <property type="entry name" value="ImpA_N"/>
    <property type="match status" value="1"/>
</dbReference>
<reference evidence="2 3" key="1">
    <citation type="submission" date="2018-08" db="EMBL/GenBank/DDBJ databases">
        <authorList>
            <person name="Khan S.A."/>
            <person name="Jeon C.O."/>
            <person name="Chun B.H."/>
            <person name="Jeong S.E."/>
        </authorList>
    </citation>
    <scope>NUCLEOTIDE SEQUENCE [LARGE SCALE GENOMIC DNA]</scope>
    <source>
        <strain evidence="2 3">S-16</strain>
    </source>
</reference>
<dbReference type="InterPro" id="IPR017740">
    <property type="entry name" value="TssA-like"/>
</dbReference>
<dbReference type="PANTHER" id="PTHR37951">
    <property type="entry name" value="CYTOPLASMIC PROTEIN-RELATED"/>
    <property type="match status" value="1"/>
</dbReference>
<dbReference type="Proteomes" id="UP000267464">
    <property type="component" value="Unassembled WGS sequence"/>
</dbReference>